<dbReference type="Pfam" id="PF12146">
    <property type="entry name" value="Hydrolase_4"/>
    <property type="match status" value="1"/>
</dbReference>
<reference evidence="2" key="1">
    <citation type="submission" date="2020-09" db="EMBL/GenBank/DDBJ databases">
        <title>Taishania pollutisoli gen. nov., sp. nov., Isolated from Tetrabromobisphenol A-Contaminated Soil.</title>
        <authorList>
            <person name="Chen Q."/>
        </authorList>
    </citation>
    <scope>NUCLEOTIDE SEQUENCE</scope>
    <source>
        <strain evidence="2">CZZ-1</strain>
    </source>
</reference>
<dbReference type="GO" id="GO:0016787">
    <property type="term" value="F:hydrolase activity"/>
    <property type="evidence" value="ECO:0007669"/>
    <property type="project" value="UniProtKB-KW"/>
</dbReference>
<dbReference type="SUPFAM" id="SSF53474">
    <property type="entry name" value="alpha/beta-Hydrolases"/>
    <property type="match status" value="1"/>
</dbReference>
<name>A0A8J6PI47_9FLAO</name>
<organism evidence="2 3">
    <name type="scientific">Taishania pollutisoli</name>
    <dbReference type="NCBI Taxonomy" id="2766479"/>
    <lineage>
        <taxon>Bacteria</taxon>
        <taxon>Pseudomonadati</taxon>
        <taxon>Bacteroidota</taxon>
        <taxon>Flavobacteriia</taxon>
        <taxon>Flavobacteriales</taxon>
        <taxon>Crocinitomicaceae</taxon>
        <taxon>Taishania</taxon>
    </lineage>
</organism>
<accession>A0A8J6PI47</accession>
<protein>
    <submittedName>
        <fullName evidence="2">Alpha/beta fold hydrolase</fullName>
    </submittedName>
</protein>
<gene>
    <name evidence="2" type="ORF">H9Y05_05930</name>
</gene>
<dbReference type="InterPro" id="IPR051044">
    <property type="entry name" value="MAG_DAG_Lipase"/>
</dbReference>
<dbReference type="Proteomes" id="UP000652681">
    <property type="component" value="Unassembled WGS sequence"/>
</dbReference>
<dbReference type="Gene3D" id="3.40.50.1820">
    <property type="entry name" value="alpha/beta hydrolase"/>
    <property type="match status" value="1"/>
</dbReference>
<comment type="caution">
    <text evidence="2">The sequence shown here is derived from an EMBL/GenBank/DDBJ whole genome shotgun (WGS) entry which is preliminary data.</text>
</comment>
<evidence type="ECO:0000313" key="2">
    <source>
        <dbReference type="EMBL" id="MBC9812014.1"/>
    </source>
</evidence>
<keyword evidence="2" id="KW-0378">Hydrolase</keyword>
<dbReference type="AlphaFoldDB" id="A0A8J6PI47"/>
<dbReference type="InterPro" id="IPR029058">
    <property type="entry name" value="AB_hydrolase_fold"/>
</dbReference>
<keyword evidence="3" id="KW-1185">Reference proteome</keyword>
<dbReference type="InterPro" id="IPR022742">
    <property type="entry name" value="Hydrolase_4"/>
</dbReference>
<evidence type="ECO:0000259" key="1">
    <source>
        <dbReference type="Pfam" id="PF12146"/>
    </source>
</evidence>
<sequence length="312" mass="35433">MEKSGFIQSVTKDGDEHKLFYTLFEPEDQPVRATLLVLHGMQEHSGRYAAFARFLKNRGIVVVTYDHLGHGKTAQRKEDLGFFIPRNAREQVVIDAENLAAYLETKYPYVPHFVLGHSMGSFITRCLLQQAHQRFDGAVIVGTGGKIKGIAIGKVLISVLNAIAPRYRSRLINNVFAKMNNSRFKQEGNYKNTNWLSVSKENRDAFLADELCGIPFTNNGFHTLISVNMDATKRDWAETMIRKFPLLFVSGVDDPIGAFSKGVLQTVDQLKKDGFEDVTVKIYPNMRHEILNETEKETVYEDIGNWLSDRLR</sequence>
<evidence type="ECO:0000313" key="3">
    <source>
        <dbReference type="Proteomes" id="UP000652681"/>
    </source>
</evidence>
<dbReference type="PANTHER" id="PTHR11614">
    <property type="entry name" value="PHOSPHOLIPASE-RELATED"/>
    <property type="match status" value="1"/>
</dbReference>
<proteinExistence type="predicted"/>
<dbReference type="RefSeq" id="WP_163490232.1">
    <property type="nucleotide sequence ID" value="NZ_JACVEL010000003.1"/>
</dbReference>
<dbReference type="EMBL" id="JACVEL010000003">
    <property type="protein sequence ID" value="MBC9812014.1"/>
    <property type="molecule type" value="Genomic_DNA"/>
</dbReference>
<feature type="domain" description="Serine aminopeptidase S33" evidence="1">
    <location>
        <begin position="30"/>
        <end position="295"/>
    </location>
</feature>